<dbReference type="InterPro" id="IPR039261">
    <property type="entry name" value="FNR_nucleotide-bd"/>
</dbReference>
<evidence type="ECO:0000256" key="9">
    <source>
        <dbReference type="ARBA" id="ARBA00023004"/>
    </source>
</evidence>
<dbReference type="InterPro" id="IPR050353">
    <property type="entry name" value="PyrK_electron_transfer"/>
</dbReference>
<dbReference type="CDD" id="cd06218">
    <property type="entry name" value="DHOD_e_trans"/>
    <property type="match status" value="1"/>
</dbReference>
<feature type="binding site" evidence="11 13">
    <location>
        <position position="236"/>
    </location>
    <ligand>
        <name>[2Fe-2S] cluster</name>
        <dbReference type="ChEBI" id="CHEBI:190135"/>
    </ligand>
</feature>
<dbReference type="InterPro" id="IPR019480">
    <property type="entry name" value="Dihydroorotate_DH_Fe-S-bd"/>
</dbReference>
<comment type="subunit">
    <text evidence="11">Heterotetramer of 2 PyrK and 2 PyrD type B subunits.</text>
</comment>
<sequence>MKHLMRILSVEEIADNIFEMVLSGEITKEMKVPGQFVHIRVSPYTENVLRRPISIANVDADKETLTIIFRAEGDGTTKMSKMQVGDDLDVLTPLGNGYPLEDFNHVLLVGGGIGVPPLHELSKQLNARGVKTTHVLGFNSKKDVFYEDEFNALGDTYITTADGTYGKEGFVTDQIELLETEFDQFYACGPKVMLKVLNDSMDIDGYISLEERMGCGIGVCYACVVPKPDGSYAKICSDGPVFKKGEILL</sequence>
<dbReference type="Proteomes" id="UP000763505">
    <property type="component" value="Unassembled WGS sequence"/>
</dbReference>
<feature type="domain" description="FAD-binding FR-type" evidence="14">
    <location>
        <begin position="1"/>
        <end position="100"/>
    </location>
</feature>
<dbReference type="InterPro" id="IPR017927">
    <property type="entry name" value="FAD-bd_FR_type"/>
</dbReference>
<dbReference type="InterPro" id="IPR023455">
    <property type="entry name" value="Dihydroorotate_DHASE_ETsu"/>
</dbReference>
<dbReference type="PANTHER" id="PTHR43513">
    <property type="entry name" value="DIHYDROOROTATE DEHYDROGENASE B (NAD(+)), ELECTRON TRANSFER SUBUNIT"/>
    <property type="match status" value="1"/>
</dbReference>
<dbReference type="GO" id="GO:0050660">
    <property type="term" value="F:flavin adenine dinucleotide binding"/>
    <property type="evidence" value="ECO:0007669"/>
    <property type="project" value="InterPro"/>
</dbReference>
<keyword evidence="2 11" id="KW-0813">Transport</keyword>
<comment type="function">
    <text evidence="11">Responsible for channeling the electrons from the oxidation of dihydroorotate from the FMN redox center in the PyrD type B subunit to the ultimate electron acceptor NAD(+).</text>
</comment>
<dbReference type="SUPFAM" id="SSF52343">
    <property type="entry name" value="Ferredoxin reductase-like, C-terminal NADP-linked domain"/>
    <property type="match status" value="1"/>
</dbReference>
<feature type="binding site" evidence="11 13">
    <location>
        <position position="215"/>
    </location>
    <ligand>
        <name>[2Fe-2S] cluster</name>
        <dbReference type="ChEBI" id="CHEBI:190135"/>
    </ligand>
</feature>
<comment type="cofactor">
    <cofactor evidence="11">
        <name>[2Fe-2S] cluster</name>
        <dbReference type="ChEBI" id="CHEBI:190135"/>
    </cofactor>
    <text evidence="11">Binds 1 [2Fe-2S] cluster per subunit.</text>
</comment>
<evidence type="ECO:0000256" key="2">
    <source>
        <dbReference type="ARBA" id="ARBA00022448"/>
    </source>
</evidence>
<evidence type="ECO:0000256" key="10">
    <source>
        <dbReference type="ARBA" id="ARBA00023014"/>
    </source>
</evidence>
<keyword evidence="3 11" id="KW-0285">Flavoprotein</keyword>
<dbReference type="GO" id="GO:0044205">
    <property type="term" value="P:'de novo' UMP biosynthetic process"/>
    <property type="evidence" value="ECO:0007669"/>
    <property type="project" value="UniProtKB-UniRule"/>
</dbReference>
<organism evidence="15 16">
    <name type="scientific">Aliicoccus persicus</name>
    <dbReference type="NCBI Taxonomy" id="930138"/>
    <lineage>
        <taxon>Bacteria</taxon>
        <taxon>Bacillati</taxon>
        <taxon>Bacillota</taxon>
        <taxon>Bacilli</taxon>
        <taxon>Bacillales</taxon>
        <taxon>Staphylococcaceae</taxon>
        <taxon>Aliicoccus</taxon>
    </lineage>
</organism>
<dbReference type="GO" id="GO:0009055">
    <property type="term" value="F:electron transfer activity"/>
    <property type="evidence" value="ECO:0007669"/>
    <property type="project" value="UniProtKB-UniRule"/>
</dbReference>
<keyword evidence="7 11" id="KW-0665">Pyrimidine biosynthesis</keyword>
<comment type="pathway">
    <text evidence="11">Pyrimidine metabolism; UMP biosynthesis via de novo pathway; orotate from (S)-dihydroorotate (NAD(+) route): step 1/1.</text>
</comment>
<evidence type="ECO:0000256" key="6">
    <source>
        <dbReference type="ARBA" id="ARBA00022827"/>
    </source>
</evidence>
<evidence type="ECO:0000256" key="5">
    <source>
        <dbReference type="ARBA" id="ARBA00022723"/>
    </source>
</evidence>
<comment type="caution">
    <text evidence="15">The sequence shown here is derived from an EMBL/GenBank/DDBJ whole genome shotgun (WGS) entry which is preliminary data.</text>
</comment>
<dbReference type="PRINTS" id="PR00409">
    <property type="entry name" value="PHDIOXRDTASE"/>
</dbReference>
<dbReference type="EMBL" id="DYYI01000022">
    <property type="protein sequence ID" value="HJE19208.1"/>
    <property type="molecule type" value="Genomic_DNA"/>
</dbReference>
<proteinExistence type="inferred from homology"/>
<keyword evidence="9 11" id="KW-0408">Iron</keyword>
<evidence type="ECO:0000256" key="3">
    <source>
        <dbReference type="ARBA" id="ARBA00022630"/>
    </source>
</evidence>
<evidence type="ECO:0000313" key="16">
    <source>
        <dbReference type="Proteomes" id="UP000763505"/>
    </source>
</evidence>
<dbReference type="Pfam" id="PF10418">
    <property type="entry name" value="DHODB_Fe-S_bind"/>
    <property type="match status" value="1"/>
</dbReference>
<keyword evidence="5 11" id="KW-0479">Metal-binding</keyword>
<dbReference type="PIRSF" id="PIRSF006816">
    <property type="entry name" value="Cyc3_hyd_g"/>
    <property type="match status" value="1"/>
</dbReference>
<dbReference type="PANTHER" id="PTHR43513:SF3">
    <property type="entry name" value="DIHYDROOROTATE DEHYDROGENASE B (NAD(+)), ELECTRON TRANSFER SUBUNIT-RELATED"/>
    <property type="match status" value="1"/>
</dbReference>
<evidence type="ECO:0000313" key="15">
    <source>
        <dbReference type="EMBL" id="HJE19208.1"/>
    </source>
</evidence>
<feature type="binding site" evidence="11 12">
    <location>
        <begin position="68"/>
        <end position="70"/>
    </location>
    <ligand>
        <name>FAD</name>
        <dbReference type="ChEBI" id="CHEBI:57692"/>
    </ligand>
</feature>
<evidence type="ECO:0000259" key="14">
    <source>
        <dbReference type="PROSITE" id="PS51384"/>
    </source>
</evidence>
<evidence type="ECO:0000256" key="8">
    <source>
        <dbReference type="ARBA" id="ARBA00022982"/>
    </source>
</evidence>
<feature type="binding site" evidence="11 12">
    <location>
        <begin position="51"/>
        <end position="54"/>
    </location>
    <ligand>
        <name>FAD</name>
        <dbReference type="ChEBI" id="CHEBI:57692"/>
    </ligand>
</feature>
<keyword evidence="10 11" id="KW-0411">Iron-sulfur</keyword>
<dbReference type="Gene3D" id="3.40.50.80">
    <property type="entry name" value="Nucleotide-binding domain of ferredoxin-NADP reductase (FNR) module"/>
    <property type="match status" value="1"/>
</dbReference>
<reference evidence="15" key="2">
    <citation type="submission" date="2021-09" db="EMBL/GenBank/DDBJ databases">
        <authorList>
            <person name="Gilroy R."/>
        </authorList>
    </citation>
    <scope>NUCLEOTIDE SEQUENCE</scope>
    <source>
        <strain evidence="15">6019</strain>
    </source>
</reference>
<comment type="cofactor">
    <cofactor evidence="11 12">
        <name>FAD</name>
        <dbReference type="ChEBI" id="CHEBI:57692"/>
    </cofactor>
    <text evidence="11 12">Binds 1 FAD per subunit.</text>
</comment>
<comment type="cofactor">
    <cofactor evidence="13">
        <name>[2Fe-2S] cluster</name>
        <dbReference type="ChEBI" id="CHEBI:190135"/>
    </cofactor>
    <text evidence="13">Binds 1 [2Fe-2S] cluster per subunit.</text>
</comment>
<keyword evidence="6 11" id="KW-0274">FAD</keyword>
<dbReference type="PROSITE" id="PS51384">
    <property type="entry name" value="FAD_FR"/>
    <property type="match status" value="1"/>
</dbReference>
<dbReference type="InterPro" id="IPR037117">
    <property type="entry name" value="Dihydroorotate_DH_ele_sf"/>
</dbReference>
<dbReference type="GO" id="GO:0046872">
    <property type="term" value="F:metal ion binding"/>
    <property type="evidence" value="ECO:0007669"/>
    <property type="project" value="UniProtKB-KW"/>
</dbReference>
<evidence type="ECO:0000256" key="11">
    <source>
        <dbReference type="HAMAP-Rule" id="MF_01211"/>
    </source>
</evidence>
<protein>
    <recommendedName>
        <fullName evidence="11">Dihydroorotate dehydrogenase B (NAD(+)), electron transfer subunit</fullName>
    </recommendedName>
    <alternativeName>
        <fullName evidence="11">Dihydroorotate oxidase B, electron transfer subunit</fullName>
    </alternativeName>
</protein>
<comment type="similarity">
    <text evidence="1 11">Belongs to the PyrK family.</text>
</comment>
<gene>
    <name evidence="11" type="primary">pyrK</name>
    <name evidence="15" type="ORF">K8V35_02515</name>
</gene>
<dbReference type="InterPro" id="IPR017938">
    <property type="entry name" value="Riboflavin_synthase-like_b-brl"/>
</dbReference>
<accession>A0A921B629</accession>
<name>A0A921B629_9STAP</name>
<feature type="binding site" evidence="11 12">
    <location>
        <begin position="75"/>
        <end position="76"/>
    </location>
    <ligand>
        <name>FAD</name>
        <dbReference type="ChEBI" id="CHEBI:57692"/>
    </ligand>
</feature>
<keyword evidence="8 11" id="KW-0249">Electron transport</keyword>
<dbReference type="GO" id="GO:0016491">
    <property type="term" value="F:oxidoreductase activity"/>
    <property type="evidence" value="ECO:0007669"/>
    <property type="project" value="InterPro"/>
</dbReference>
<evidence type="ECO:0000256" key="13">
    <source>
        <dbReference type="PIRSR" id="PIRSR006816-2"/>
    </source>
</evidence>
<dbReference type="GO" id="GO:0051537">
    <property type="term" value="F:2 iron, 2 sulfur cluster binding"/>
    <property type="evidence" value="ECO:0007669"/>
    <property type="project" value="UniProtKB-KW"/>
</dbReference>
<dbReference type="HAMAP" id="MF_01211">
    <property type="entry name" value="DHODB_Fe_S_bind"/>
    <property type="match status" value="1"/>
</dbReference>
<evidence type="ECO:0000256" key="7">
    <source>
        <dbReference type="ARBA" id="ARBA00022975"/>
    </source>
</evidence>
<keyword evidence="4 11" id="KW-0001">2Fe-2S</keyword>
<dbReference type="InterPro" id="IPR001433">
    <property type="entry name" value="OxRdtase_FAD/NAD-bd"/>
</dbReference>
<evidence type="ECO:0000256" key="4">
    <source>
        <dbReference type="ARBA" id="ARBA00022714"/>
    </source>
</evidence>
<feature type="binding site" evidence="11 13">
    <location>
        <position position="223"/>
    </location>
    <ligand>
        <name>[2Fe-2S] cluster</name>
        <dbReference type="ChEBI" id="CHEBI:190135"/>
    </ligand>
</feature>
<dbReference type="NCBIfam" id="NF000799">
    <property type="entry name" value="PRK00054.1-4"/>
    <property type="match status" value="1"/>
</dbReference>
<dbReference type="Gene3D" id="2.40.30.10">
    <property type="entry name" value="Translation factors"/>
    <property type="match status" value="1"/>
</dbReference>
<reference evidence="15" key="1">
    <citation type="journal article" date="2021" name="PeerJ">
        <title>Extensive microbial diversity within the chicken gut microbiome revealed by metagenomics and culture.</title>
        <authorList>
            <person name="Gilroy R."/>
            <person name="Ravi A."/>
            <person name="Getino M."/>
            <person name="Pursley I."/>
            <person name="Horton D.L."/>
            <person name="Alikhan N.F."/>
            <person name="Baker D."/>
            <person name="Gharbi K."/>
            <person name="Hall N."/>
            <person name="Watson M."/>
            <person name="Adriaenssens E.M."/>
            <person name="Foster-Nyarko E."/>
            <person name="Jarju S."/>
            <person name="Secka A."/>
            <person name="Antonio M."/>
            <person name="Oren A."/>
            <person name="Chaudhuri R.R."/>
            <person name="La Ragione R."/>
            <person name="Hildebrand F."/>
            <person name="Pallen M.J."/>
        </authorList>
    </citation>
    <scope>NUCLEOTIDE SEQUENCE</scope>
    <source>
        <strain evidence="15">6019</strain>
    </source>
</reference>
<dbReference type="Pfam" id="PF00175">
    <property type="entry name" value="NAD_binding_1"/>
    <property type="match status" value="1"/>
</dbReference>
<dbReference type="SUPFAM" id="SSF63380">
    <property type="entry name" value="Riboflavin synthase domain-like"/>
    <property type="match status" value="1"/>
</dbReference>
<feature type="binding site" evidence="11 13">
    <location>
        <position position="220"/>
    </location>
    <ligand>
        <name>[2Fe-2S] cluster</name>
        <dbReference type="ChEBI" id="CHEBI:190135"/>
    </ligand>
</feature>
<dbReference type="InterPro" id="IPR012165">
    <property type="entry name" value="Cyt_c3_hydrogenase_gsu"/>
</dbReference>
<evidence type="ECO:0000256" key="1">
    <source>
        <dbReference type="ARBA" id="ARBA00006422"/>
    </source>
</evidence>
<dbReference type="AlphaFoldDB" id="A0A921B629"/>
<dbReference type="Gene3D" id="2.10.240.10">
    <property type="entry name" value="Dihydroorotate dehydrogenase, electron transfer subunit"/>
    <property type="match status" value="1"/>
</dbReference>
<dbReference type="NCBIfam" id="NF000797">
    <property type="entry name" value="PRK00054.1-2"/>
    <property type="match status" value="1"/>
</dbReference>
<evidence type="ECO:0000256" key="12">
    <source>
        <dbReference type="PIRSR" id="PIRSR006816-1"/>
    </source>
</evidence>